<dbReference type="KEGG" id="aswu:HUW51_07015"/>
<keyword evidence="6" id="KW-0902">Two-component regulatory system</keyword>
<name>A0A7G7G5Q7_9BACT</name>
<reference evidence="10 11" key="1">
    <citation type="journal article" date="2018" name="Int. J. Syst. Evol. Microbiol.">
        <title>Adhaeribacter swui sp. nov., isolated from wet mud.</title>
        <authorList>
            <person name="Kim D.U."/>
            <person name="Kim K.W."/>
            <person name="Kang M.S."/>
            <person name="Kim J.Y."/>
            <person name="Jang J.H."/>
            <person name="Kim M.K."/>
        </authorList>
    </citation>
    <scope>NUCLEOTIDE SEQUENCE [LARGE SCALE GENOMIC DNA]</scope>
    <source>
        <strain evidence="10 11">KCTC 52873</strain>
    </source>
</reference>
<keyword evidence="5 10" id="KW-0418">Kinase</keyword>
<dbReference type="FunFam" id="3.30.565.10:FF:000006">
    <property type="entry name" value="Sensor histidine kinase WalK"/>
    <property type="match status" value="1"/>
</dbReference>
<organism evidence="10 11">
    <name type="scientific">Adhaeribacter swui</name>
    <dbReference type="NCBI Taxonomy" id="2086471"/>
    <lineage>
        <taxon>Bacteria</taxon>
        <taxon>Pseudomonadati</taxon>
        <taxon>Bacteroidota</taxon>
        <taxon>Cytophagia</taxon>
        <taxon>Cytophagales</taxon>
        <taxon>Hymenobacteraceae</taxon>
        <taxon>Adhaeribacter</taxon>
    </lineage>
</organism>
<evidence type="ECO:0000256" key="1">
    <source>
        <dbReference type="ARBA" id="ARBA00000085"/>
    </source>
</evidence>
<keyword evidence="8" id="KW-1133">Transmembrane helix</keyword>
<dbReference type="SUPFAM" id="SSF47384">
    <property type="entry name" value="Homodimeric domain of signal transducing histidine kinase"/>
    <property type="match status" value="1"/>
</dbReference>
<dbReference type="EMBL" id="CP055156">
    <property type="protein sequence ID" value="QNF32491.1"/>
    <property type="molecule type" value="Genomic_DNA"/>
</dbReference>
<dbReference type="InterPro" id="IPR050736">
    <property type="entry name" value="Sensor_HK_Regulatory"/>
</dbReference>
<evidence type="ECO:0000256" key="5">
    <source>
        <dbReference type="ARBA" id="ARBA00022777"/>
    </source>
</evidence>
<dbReference type="InterPro" id="IPR003661">
    <property type="entry name" value="HisK_dim/P_dom"/>
</dbReference>
<dbReference type="EC" id="2.7.13.3" evidence="2"/>
<dbReference type="InterPro" id="IPR003594">
    <property type="entry name" value="HATPase_dom"/>
</dbReference>
<dbReference type="SMART" id="SM00387">
    <property type="entry name" value="HATPase_c"/>
    <property type="match status" value="1"/>
</dbReference>
<feature type="coiled-coil region" evidence="7">
    <location>
        <begin position="237"/>
        <end position="264"/>
    </location>
</feature>
<keyword evidence="4" id="KW-0808">Transferase</keyword>
<dbReference type="GO" id="GO:0000155">
    <property type="term" value="F:phosphorelay sensor kinase activity"/>
    <property type="evidence" value="ECO:0007669"/>
    <property type="project" value="InterPro"/>
</dbReference>
<evidence type="ECO:0000259" key="9">
    <source>
        <dbReference type="PROSITE" id="PS50109"/>
    </source>
</evidence>
<dbReference type="AlphaFoldDB" id="A0A7G7G5Q7"/>
<evidence type="ECO:0000256" key="7">
    <source>
        <dbReference type="SAM" id="Coils"/>
    </source>
</evidence>
<dbReference type="InterPro" id="IPR036890">
    <property type="entry name" value="HATPase_C_sf"/>
</dbReference>
<keyword evidence="8" id="KW-0812">Transmembrane</keyword>
<dbReference type="Gene3D" id="1.10.287.130">
    <property type="match status" value="1"/>
</dbReference>
<evidence type="ECO:0000313" key="10">
    <source>
        <dbReference type="EMBL" id="QNF32491.1"/>
    </source>
</evidence>
<dbReference type="RefSeq" id="WP_185273270.1">
    <property type="nucleotide sequence ID" value="NZ_CP055156.1"/>
</dbReference>
<dbReference type="SMART" id="SM00388">
    <property type="entry name" value="HisKA"/>
    <property type="match status" value="1"/>
</dbReference>
<evidence type="ECO:0000256" key="6">
    <source>
        <dbReference type="ARBA" id="ARBA00023012"/>
    </source>
</evidence>
<dbReference type="Pfam" id="PF00512">
    <property type="entry name" value="HisKA"/>
    <property type="match status" value="1"/>
</dbReference>
<evidence type="ECO:0000256" key="4">
    <source>
        <dbReference type="ARBA" id="ARBA00022679"/>
    </source>
</evidence>
<evidence type="ECO:0000256" key="3">
    <source>
        <dbReference type="ARBA" id="ARBA00022553"/>
    </source>
</evidence>
<feature type="transmembrane region" description="Helical" evidence="8">
    <location>
        <begin position="160"/>
        <end position="183"/>
    </location>
</feature>
<keyword evidence="11" id="KW-1185">Reference proteome</keyword>
<keyword evidence="8" id="KW-0472">Membrane</keyword>
<gene>
    <name evidence="10" type="ORF">HUW51_07015</name>
</gene>
<dbReference type="PRINTS" id="PR00344">
    <property type="entry name" value="BCTRLSENSOR"/>
</dbReference>
<evidence type="ECO:0000256" key="2">
    <source>
        <dbReference type="ARBA" id="ARBA00012438"/>
    </source>
</evidence>
<keyword evidence="7" id="KW-0175">Coiled coil</keyword>
<dbReference type="InterPro" id="IPR004358">
    <property type="entry name" value="Sig_transdc_His_kin-like_C"/>
</dbReference>
<dbReference type="InterPro" id="IPR036097">
    <property type="entry name" value="HisK_dim/P_sf"/>
</dbReference>
<protein>
    <recommendedName>
        <fullName evidence="2">histidine kinase</fullName>
        <ecNumber evidence="2">2.7.13.3</ecNumber>
    </recommendedName>
</protein>
<sequence>MIIVLATFSLGGLVTVQLFWLNKAFKAEEKEFNFSVQVALSNTVQHLLEKADLTATPKPIKQLASSSFLAEVNAPVKAQELDTLLKYEFSRRHLTIPYEYGILNAEDDTLMFGNYVPATFKKQNLLENQADLTTTTPPGHYNFVVVFPDKNTHIFNEMQFWILSTIVLLVVIVFFGYTLYSILQEKRLSELKADFINNMTHELQTPITNIAIASEVLKNSGANLPSAKTQRYHEIIFQENERLKEQVERVLQMAELEKKEMALTKTQTNVHQLLQDSLQRLSLRLQKRAGKVSCHLQASQFTIQADSMHLTNALYNILDNAEKYSPQSPEIQISTRNYQKGILISIADKGLGIRKEVQSYIFDTFYRVSTGNVHNVRGFGLGLSYVKTIIHAHQGSIWVNSQENQGSCFELYLPFRA</sequence>
<proteinExistence type="predicted"/>
<accession>A0A7G7G5Q7</accession>
<comment type="catalytic activity">
    <reaction evidence="1">
        <text>ATP + protein L-histidine = ADP + protein N-phospho-L-histidine.</text>
        <dbReference type="EC" id="2.7.13.3"/>
    </reaction>
</comment>
<dbReference type="InterPro" id="IPR005467">
    <property type="entry name" value="His_kinase_dom"/>
</dbReference>
<evidence type="ECO:0000313" key="11">
    <source>
        <dbReference type="Proteomes" id="UP000515237"/>
    </source>
</evidence>
<dbReference type="PANTHER" id="PTHR43711">
    <property type="entry name" value="TWO-COMPONENT HISTIDINE KINASE"/>
    <property type="match status" value="1"/>
</dbReference>
<dbReference type="Gene3D" id="3.30.565.10">
    <property type="entry name" value="Histidine kinase-like ATPase, C-terminal domain"/>
    <property type="match status" value="1"/>
</dbReference>
<dbReference type="PANTHER" id="PTHR43711:SF1">
    <property type="entry name" value="HISTIDINE KINASE 1"/>
    <property type="match status" value="1"/>
</dbReference>
<dbReference type="SUPFAM" id="SSF55874">
    <property type="entry name" value="ATPase domain of HSP90 chaperone/DNA topoisomerase II/histidine kinase"/>
    <property type="match status" value="1"/>
</dbReference>
<dbReference type="PROSITE" id="PS50109">
    <property type="entry name" value="HIS_KIN"/>
    <property type="match status" value="1"/>
</dbReference>
<dbReference type="Proteomes" id="UP000515237">
    <property type="component" value="Chromosome"/>
</dbReference>
<keyword evidence="3" id="KW-0597">Phosphoprotein</keyword>
<feature type="domain" description="Histidine kinase" evidence="9">
    <location>
        <begin position="198"/>
        <end position="417"/>
    </location>
</feature>
<dbReference type="Pfam" id="PF02518">
    <property type="entry name" value="HATPase_c"/>
    <property type="match status" value="1"/>
</dbReference>
<evidence type="ECO:0000256" key="8">
    <source>
        <dbReference type="SAM" id="Phobius"/>
    </source>
</evidence>
<dbReference type="CDD" id="cd00082">
    <property type="entry name" value="HisKA"/>
    <property type="match status" value="1"/>
</dbReference>